<organism evidence="4 5">
    <name type="scientific">Marinobacter oulmenensis</name>
    <dbReference type="NCBI Taxonomy" id="643747"/>
    <lineage>
        <taxon>Bacteria</taxon>
        <taxon>Pseudomonadati</taxon>
        <taxon>Pseudomonadota</taxon>
        <taxon>Gammaproteobacteria</taxon>
        <taxon>Pseudomonadales</taxon>
        <taxon>Marinobacteraceae</taxon>
        <taxon>Marinobacter</taxon>
    </lineage>
</organism>
<keyword evidence="2" id="KW-0472">Membrane</keyword>
<protein>
    <recommendedName>
        <fullName evidence="6">Protein BatD</fullName>
    </recommendedName>
</protein>
<proteinExistence type="predicted"/>
<comment type="caution">
    <text evidence="4">The sequence shown here is derived from an EMBL/GenBank/DDBJ whole genome shotgun (WGS) entry which is preliminary data.</text>
</comment>
<dbReference type="Proteomes" id="UP000591735">
    <property type="component" value="Unassembled WGS sequence"/>
</dbReference>
<feature type="chain" id="PRO_5032302203" description="Protein BatD" evidence="3">
    <location>
        <begin position="26"/>
        <end position="451"/>
    </location>
</feature>
<keyword evidence="2" id="KW-0812">Transmembrane</keyword>
<feature type="compositionally biased region" description="Polar residues" evidence="1">
    <location>
        <begin position="285"/>
        <end position="296"/>
    </location>
</feature>
<feature type="region of interest" description="Disordered" evidence="1">
    <location>
        <begin position="428"/>
        <end position="451"/>
    </location>
</feature>
<evidence type="ECO:0000313" key="4">
    <source>
        <dbReference type="EMBL" id="MBB5321232.1"/>
    </source>
</evidence>
<evidence type="ECO:0000256" key="2">
    <source>
        <dbReference type="SAM" id="Phobius"/>
    </source>
</evidence>
<evidence type="ECO:0008006" key="6">
    <source>
        <dbReference type="Google" id="ProtNLM"/>
    </source>
</evidence>
<name>A0A840U8E1_9GAMM</name>
<feature type="compositionally biased region" description="Low complexity" evidence="1">
    <location>
        <begin position="273"/>
        <end position="284"/>
    </location>
</feature>
<gene>
    <name evidence="4" type="ORF">HNR38_001721</name>
</gene>
<dbReference type="EMBL" id="JACHFE010000004">
    <property type="protein sequence ID" value="MBB5321232.1"/>
    <property type="molecule type" value="Genomic_DNA"/>
</dbReference>
<evidence type="ECO:0000256" key="3">
    <source>
        <dbReference type="SAM" id="SignalP"/>
    </source>
</evidence>
<dbReference type="AlphaFoldDB" id="A0A840U8E1"/>
<dbReference type="InterPro" id="IPR025738">
    <property type="entry name" value="BatD"/>
</dbReference>
<feature type="region of interest" description="Disordered" evidence="1">
    <location>
        <begin position="273"/>
        <end position="298"/>
    </location>
</feature>
<evidence type="ECO:0000313" key="5">
    <source>
        <dbReference type="Proteomes" id="UP000591735"/>
    </source>
</evidence>
<feature type="transmembrane region" description="Helical" evidence="2">
    <location>
        <begin position="302"/>
        <end position="323"/>
    </location>
</feature>
<dbReference type="RefSeq" id="WP_183702250.1">
    <property type="nucleotide sequence ID" value="NZ_JACHFE010000004.1"/>
</dbReference>
<evidence type="ECO:0000256" key="1">
    <source>
        <dbReference type="SAM" id="MobiDB-lite"/>
    </source>
</evidence>
<reference evidence="4 5" key="1">
    <citation type="submission" date="2020-08" db="EMBL/GenBank/DDBJ databases">
        <title>Genomic Encyclopedia of Type Strains, Phase IV (KMG-IV): sequencing the most valuable type-strain genomes for metagenomic binning, comparative biology and taxonomic classification.</title>
        <authorList>
            <person name="Goeker M."/>
        </authorList>
    </citation>
    <scope>NUCLEOTIDE SEQUENCE [LARGE SCALE GENOMIC DNA]</scope>
    <source>
        <strain evidence="4 5">DSM 22359</strain>
    </source>
</reference>
<dbReference type="PANTHER" id="PTHR40940">
    <property type="entry name" value="PROTEIN BATD-RELATED"/>
    <property type="match status" value="1"/>
</dbReference>
<keyword evidence="5" id="KW-1185">Reference proteome</keyword>
<accession>A0A840U8E1</accession>
<feature type="signal peptide" evidence="3">
    <location>
        <begin position="1"/>
        <end position="25"/>
    </location>
</feature>
<sequence length="451" mass="50136">MVRDLVRNILSLMALTLLTLSFAHGAPRDAFIELSADKAEVYLQEQLVLTVRLFFSGNLVRGELSEPEHPDAVIESLGKQKDYTRFRDGIRYRVVERRYAVFPQKTGTLVLPPIRFDGQTVASDGTLQRLRREQQLYEVPVNDIPEVYPENQPWLPSSALTLTQEGLPDSALDVGSNLSVKTTLEAEGLTAQALPGVRRTYPDTLKQYPEQPLKHTRSTPEGLQASLQQSTALVPLTPGEATIPAFRLAWWNTNTDQLEYATLPARTLLVTGQSTATGQTSSPTDTEASEPSSGNAESRDPVWFWATVILSLLWLATLAAWWLSRRVSTRTQPQAQQATDTSEQRAFEQLIEAIEAGSEETSGLLLRWARQRFPGLRAGTREDLVRSLEARDLERLLRRYEQCLFSAGGSSPEPALKKQLTATLKDLRNTKKGRGGQADPLAPLYPEGLSD</sequence>
<keyword evidence="3" id="KW-0732">Signal</keyword>
<keyword evidence="2" id="KW-1133">Transmembrane helix</keyword>
<dbReference type="PANTHER" id="PTHR40940:SF1">
    <property type="entry name" value="PROTEIN BATD"/>
    <property type="match status" value="1"/>
</dbReference>